<feature type="binding site" evidence="1">
    <location>
        <position position="161"/>
    </location>
    <ligand>
        <name>2-oxoglutarate</name>
        <dbReference type="ChEBI" id="CHEBI:16810"/>
    </ligand>
</feature>
<sequence length="258" mass="29558">MKQDDFDFEQLGRVQNKTEAKADTHGKLDDNHSEKANASVAHDAQAETVITKVKIDTAKAEQIQAAELSAPYTLIKGYLNTAQQAALLKEVEDYPLTRPAVFVFGKHHPIPRSQVWFADKGCDYFYSGLFIEAQPWPYYAQKLRFKLEREFGLQTNGVLVNRYADGHESMGWHSDDEKEIQSGTDIASVTLGASRDFFIRHKQTLQKECVNLESGDLLIMHWPMQSDWEHSLPKRLKVDAARINFTFRCLIPNYHQQK</sequence>
<dbReference type="InterPro" id="IPR032852">
    <property type="entry name" value="ALKBH2"/>
</dbReference>
<dbReference type="InterPro" id="IPR037151">
    <property type="entry name" value="AlkB-like_sf"/>
</dbReference>
<comment type="caution">
    <text evidence="4">The sequence shown here is derived from an EMBL/GenBank/DDBJ whole genome shotgun (WGS) entry which is preliminary data.</text>
</comment>
<gene>
    <name evidence="4" type="ORF">L2740_07490</name>
</gene>
<feature type="binding site" evidence="1">
    <location>
        <position position="248"/>
    </location>
    <ligand>
        <name>2-oxoglutarate</name>
        <dbReference type="ChEBI" id="CHEBI:16810"/>
    </ligand>
</feature>
<evidence type="ECO:0000256" key="2">
    <source>
        <dbReference type="SAM" id="MobiDB-lite"/>
    </source>
</evidence>
<dbReference type="GO" id="GO:0006307">
    <property type="term" value="P:DNA alkylation repair"/>
    <property type="evidence" value="ECO:0007669"/>
    <property type="project" value="TreeGrafter"/>
</dbReference>
<dbReference type="Gene3D" id="2.60.120.590">
    <property type="entry name" value="Alpha-ketoglutarate-dependent dioxygenase AlkB-like"/>
    <property type="match status" value="1"/>
</dbReference>
<feature type="compositionally biased region" description="Basic and acidic residues" evidence="2">
    <location>
        <begin position="16"/>
        <end position="35"/>
    </location>
</feature>
<evidence type="ECO:0000256" key="1">
    <source>
        <dbReference type="PIRSR" id="PIRSR632852-1"/>
    </source>
</evidence>
<feature type="binding site" evidence="1">
    <location>
        <position position="242"/>
    </location>
    <ligand>
        <name>2-oxoglutarate</name>
        <dbReference type="ChEBI" id="CHEBI:16810"/>
    </ligand>
</feature>
<dbReference type="Pfam" id="PF13532">
    <property type="entry name" value="2OG-FeII_Oxy_2"/>
    <property type="match status" value="1"/>
</dbReference>
<feature type="domain" description="Fe2OG dioxygenase" evidence="3">
    <location>
        <begin position="154"/>
        <end position="251"/>
    </location>
</feature>
<proteinExistence type="predicted"/>
<dbReference type="GO" id="GO:0051747">
    <property type="term" value="F:cytosine C-5 DNA demethylase activity"/>
    <property type="evidence" value="ECO:0007669"/>
    <property type="project" value="TreeGrafter"/>
</dbReference>
<dbReference type="GO" id="GO:0008198">
    <property type="term" value="F:ferrous iron binding"/>
    <property type="evidence" value="ECO:0007669"/>
    <property type="project" value="TreeGrafter"/>
</dbReference>
<feature type="binding site" evidence="1">
    <location>
        <position position="173"/>
    </location>
    <ligand>
        <name>2-oxoglutarate</name>
        <dbReference type="ChEBI" id="CHEBI:16810"/>
    </ligand>
</feature>
<keyword evidence="5" id="KW-1185">Reference proteome</keyword>
<evidence type="ECO:0000313" key="4">
    <source>
        <dbReference type="EMBL" id="MCL1138381.1"/>
    </source>
</evidence>
<evidence type="ECO:0000259" key="3">
    <source>
        <dbReference type="PROSITE" id="PS51471"/>
    </source>
</evidence>
<feature type="binding site" evidence="1">
    <location>
        <position position="246"/>
    </location>
    <ligand>
        <name>2-oxoglutarate</name>
        <dbReference type="ChEBI" id="CHEBI:16810"/>
    </ligand>
</feature>
<name>A0A9X1ZMJ9_9GAMM</name>
<feature type="binding site" evidence="1">
    <location>
        <begin position="104"/>
        <end position="106"/>
    </location>
    <ligand>
        <name>substrate</name>
    </ligand>
</feature>
<dbReference type="InterPro" id="IPR027450">
    <property type="entry name" value="AlkB-like"/>
</dbReference>
<dbReference type="GO" id="GO:0035516">
    <property type="term" value="F:broad specificity oxidative DNA demethylase activity"/>
    <property type="evidence" value="ECO:0007669"/>
    <property type="project" value="TreeGrafter"/>
</dbReference>
<feature type="binding site" evidence="1">
    <location>
        <position position="230"/>
    </location>
    <ligand>
        <name>2-oxoglutarate</name>
        <dbReference type="ChEBI" id="CHEBI:16810"/>
    </ligand>
</feature>
<dbReference type="EMBL" id="JAKILB010000004">
    <property type="protein sequence ID" value="MCL1138381.1"/>
    <property type="molecule type" value="Genomic_DNA"/>
</dbReference>
<reference evidence="4" key="1">
    <citation type="submission" date="2022-01" db="EMBL/GenBank/DDBJ databases">
        <title>Whole genome-based taxonomy of the Shewanellaceae.</title>
        <authorList>
            <person name="Martin-Rodriguez A.J."/>
        </authorList>
    </citation>
    <scope>NUCLEOTIDE SEQUENCE</scope>
    <source>
        <strain evidence="4">KCTC 23973</strain>
    </source>
</reference>
<accession>A0A9X1ZMJ9</accession>
<evidence type="ECO:0000313" key="5">
    <source>
        <dbReference type="Proteomes" id="UP001139293"/>
    </source>
</evidence>
<dbReference type="SUPFAM" id="SSF51197">
    <property type="entry name" value="Clavaminate synthase-like"/>
    <property type="match status" value="1"/>
</dbReference>
<protein>
    <submittedName>
        <fullName evidence="4">Alpha-ketoglutarate-dependent dioxygenase AlkB</fullName>
    </submittedName>
</protein>
<dbReference type="Proteomes" id="UP001139293">
    <property type="component" value="Unassembled WGS sequence"/>
</dbReference>
<feature type="binding site" evidence="1">
    <location>
        <position position="176"/>
    </location>
    <ligand>
        <name>substrate</name>
    </ligand>
</feature>
<feature type="region of interest" description="Disordered" evidence="2">
    <location>
        <begin position="1"/>
        <end position="41"/>
    </location>
</feature>
<feature type="binding site" evidence="1">
    <location>
        <begin position="124"/>
        <end position="126"/>
    </location>
    <ligand>
        <name>substrate</name>
    </ligand>
</feature>
<dbReference type="PANTHER" id="PTHR31573:SF1">
    <property type="entry name" value="DNA OXIDATIVE DEMETHYLASE ALKBH2"/>
    <property type="match status" value="1"/>
</dbReference>
<dbReference type="PROSITE" id="PS51471">
    <property type="entry name" value="FE2OG_OXY"/>
    <property type="match status" value="1"/>
</dbReference>
<keyword evidence="4" id="KW-0223">Dioxygenase</keyword>
<dbReference type="AlphaFoldDB" id="A0A9X1ZMJ9"/>
<organism evidence="4 5">
    <name type="scientific">Shewanella pneumatophori</name>
    <dbReference type="NCBI Taxonomy" id="314092"/>
    <lineage>
        <taxon>Bacteria</taxon>
        <taxon>Pseudomonadati</taxon>
        <taxon>Pseudomonadota</taxon>
        <taxon>Gammaproteobacteria</taxon>
        <taxon>Alteromonadales</taxon>
        <taxon>Shewanellaceae</taxon>
        <taxon>Shewanella</taxon>
    </lineage>
</organism>
<keyword evidence="4" id="KW-0560">Oxidoreductase</keyword>
<dbReference type="PANTHER" id="PTHR31573">
    <property type="entry name" value="ALPHA-KETOGLUTARATE-DEPENDENT DIOXYGENASE ALKB HOMOLOG 2"/>
    <property type="match status" value="1"/>
</dbReference>
<dbReference type="InterPro" id="IPR005123">
    <property type="entry name" value="Oxoglu/Fe-dep_dioxygenase_dom"/>
</dbReference>
<dbReference type="RefSeq" id="WP_248949434.1">
    <property type="nucleotide sequence ID" value="NZ_JAKILB010000004.1"/>
</dbReference>
<feature type="binding site" evidence="1">
    <location>
        <position position="163"/>
    </location>
    <ligand>
        <name>2-oxoglutarate</name>
        <dbReference type="ChEBI" id="CHEBI:16810"/>
    </ligand>
</feature>